<feature type="domain" description="Cache" evidence="7">
    <location>
        <begin position="54"/>
        <end position="273"/>
    </location>
</feature>
<name>C4ILZ8_CLOBU</name>
<evidence type="ECO:0000256" key="4">
    <source>
        <dbReference type="ARBA" id="ARBA00022989"/>
    </source>
</evidence>
<evidence type="ECO:0000256" key="1">
    <source>
        <dbReference type="ARBA" id="ARBA00004651"/>
    </source>
</evidence>
<keyword evidence="2" id="KW-1003">Cell membrane</keyword>
<dbReference type="GO" id="GO:0005886">
    <property type="term" value="C:plasma membrane"/>
    <property type="evidence" value="ECO:0007669"/>
    <property type="project" value="UniProtKB-SubCell"/>
</dbReference>
<dbReference type="EMBL" id="ACOM01000007">
    <property type="protein sequence ID" value="EEP52829.1"/>
    <property type="molecule type" value="Genomic_DNA"/>
</dbReference>
<dbReference type="Proteomes" id="UP000003081">
    <property type="component" value="Unassembled WGS sequence"/>
</dbReference>
<keyword evidence="4 6" id="KW-1133">Transmembrane helix</keyword>
<sequence length="319" mass="36215">MKSKNFFSSMSNKIMLQIILLVVIICTLISYVSFSRTKEDIIKTTYETLTDRTNDSARAISREFEISMKNLEYVASLPEVKSMDYNVWKEVVIQQCSTWGFEAIYIFDNNGQAYYTNDEIKDYSNDSYFEQIKENKKFIMDTPWADIDNNRSVATIIVPIMNDSQDILGYMCGTLDLARVNSIVQNIQIGENGYAFLMTQHGLIAAHKNMDLVFNYKNIADLGEENADKSEIENFILEAGSGKSNITDMNLDGEEVYISYKNSEDTPWVLGVVAPSKEVLHNINKISIIQTILAIIAIIISICISLIIRKNIKKPPVLV</sequence>
<evidence type="ECO:0000313" key="8">
    <source>
        <dbReference type="EMBL" id="EEP52829.1"/>
    </source>
</evidence>
<dbReference type="eggNOG" id="COG0840">
    <property type="taxonomic scope" value="Bacteria"/>
</dbReference>
<dbReference type="InterPro" id="IPR033479">
    <property type="entry name" value="dCache_1"/>
</dbReference>
<keyword evidence="3 6" id="KW-0812">Transmembrane</keyword>
<evidence type="ECO:0000256" key="5">
    <source>
        <dbReference type="ARBA" id="ARBA00023136"/>
    </source>
</evidence>
<keyword evidence="5 6" id="KW-0472">Membrane</keyword>
<evidence type="ECO:0000256" key="3">
    <source>
        <dbReference type="ARBA" id="ARBA00022692"/>
    </source>
</evidence>
<organism evidence="8 9">
    <name type="scientific">Clostridium butyricum E4 str. BoNT E BL5262</name>
    <dbReference type="NCBI Taxonomy" id="632245"/>
    <lineage>
        <taxon>Bacteria</taxon>
        <taxon>Bacillati</taxon>
        <taxon>Bacillota</taxon>
        <taxon>Clostridia</taxon>
        <taxon>Eubacteriales</taxon>
        <taxon>Clostridiaceae</taxon>
        <taxon>Clostridium</taxon>
    </lineage>
</organism>
<dbReference type="SUPFAM" id="SSF103190">
    <property type="entry name" value="Sensory domain-like"/>
    <property type="match status" value="1"/>
</dbReference>
<evidence type="ECO:0000256" key="6">
    <source>
        <dbReference type="SAM" id="Phobius"/>
    </source>
</evidence>
<evidence type="ECO:0000256" key="2">
    <source>
        <dbReference type="ARBA" id="ARBA00022475"/>
    </source>
</evidence>
<dbReference type="CDD" id="cd12912">
    <property type="entry name" value="PDC2_MCP_like"/>
    <property type="match status" value="1"/>
</dbReference>
<keyword evidence="9" id="KW-1185">Reference proteome</keyword>
<reference evidence="8 9" key="1">
    <citation type="submission" date="2009-08" db="EMBL/GenBank/DDBJ databases">
        <authorList>
            <person name="Shrivastava S."/>
            <person name="Brinkac L.B."/>
            <person name="Brown J.L."/>
            <person name="Bruce D.B."/>
            <person name="Detter C."/>
            <person name="Green L.D."/>
            <person name="Munk C.A."/>
            <person name="Rogers Y.C."/>
            <person name="Tapia R."/>
            <person name="Sims D.R."/>
            <person name="Smith L.A."/>
            <person name="Smith T.J."/>
            <person name="Sutton G."/>
            <person name="Brettin T."/>
        </authorList>
    </citation>
    <scope>NUCLEOTIDE SEQUENCE [LARGE SCALE GENOMIC DNA]</scope>
    <source>
        <strain evidence="9">E4 str. BoNT E BL5262</strain>
    </source>
</reference>
<accession>C4ILZ8</accession>
<dbReference type="Gene3D" id="3.30.450.20">
    <property type="entry name" value="PAS domain"/>
    <property type="match status" value="1"/>
</dbReference>
<gene>
    <name evidence="8" type="ORF">CLP_0176</name>
</gene>
<comment type="subcellular location">
    <subcellularLocation>
        <location evidence="1">Cell membrane</location>
        <topology evidence="1">Multi-pass membrane protein</topology>
    </subcellularLocation>
</comment>
<dbReference type="CDD" id="cd18773">
    <property type="entry name" value="PDC1_HK_sensor"/>
    <property type="match status" value="1"/>
</dbReference>
<proteinExistence type="predicted"/>
<feature type="transmembrane region" description="Helical" evidence="6">
    <location>
        <begin position="288"/>
        <end position="308"/>
    </location>
</feature>
<protein>
    <recommendedName>
        <fullName evidence="7">Cache domain-containing protein</fullName>
    </recommendedName>
</protein>
<dbReference type="InterPro" id="IPR029151">
    <property type="entry name" value="Sensor-like_sf"/>
</dbReference>
<dbReference type="Pfam" id="PF02743">
    <property type="entry name" value="dCache_1"/>
    <property type="match status" value="1"/>
</dbReference>
<dbReference type="HOGENOM" id="CLU_870701_0_0_9"/>
<evidence type="ECO:0000259" key="7">
    <source>
        <dbReference type="Pfam" id="PF02743"/>
    </source>
</evidence>
<dbReference type="RefSeq" id="WP_003410162.1">
    <property type="nucleotide sequence ID" value="NZ_ACOM01000007.1"/>
</dbReference>
<evidence type="ECO:0000313" key="9">
    <source>
        <dbReference type="Proteomes" id="UP000003081"/>
    </source>
</evidence>
<comment type="caution">
    <text evidence="8">The sequence shown here is derived from an EMBL/GenBank/DDBJ whole genome shotgun (WGS) entry which is preliminary data.</text>
</comment>
<dbReference type="AlphaFoldDB" id="C4ILZ8"/>